<dbReference type="PANTHER" id="PTHR16212">
    <property type="entry name" value="FOCADHESIN FAMILY MEMBER"/>
    <property type="match status" value="1"/>
</dbReference>
<evidence type="ECO:0000259" key="1">
    <source>
        <dbReference type="Pfam" id="PF11229"/>
    </source>
</evidence>
<dbReference type="Pfam" id="PF12530">
    <property type="entry name" value="DUF3730"/>
    <property type="match status" value="1"/>
</dbReference>
<dbReference type="InterPro" id="IPR021392">
    <property type="entry name" value="Focadhesin_C"/>
</dbReference>
<dbReference type="Proteomes" id="UP000292052">
    <property type="component" value="Unassembled WGS sequence"/>
</dbReference>
<evidence type="ECO:0000313" key="4">
    <source>
        <dbReference type="Proteomes" id="UP000292052"/>
    </source>
</evidence>
<protein>
    <submittedName>
        <fullName evidence="3">Uncharacterized protein</fullName>
    </submittedName>
</protein>
<reference evidence="3 4" key="1">
    <citation type="submission" date="2017-03" db="EMBL/GenBank/DDBJ databases">
        <title>Genome of the blue death feigning beetle - Asbolus verrucosus.</title>
        <authorList>
            <person name="Rider S.D."/>
        </authorList>
    </citation>
    <scope>NUCLEOTIDE SEQUENCE [LARGE SCALE GENOMIC DNA]</scope>
    <source>
        <strain evidence="3">Butters</strain>
        <tissue evidence="3">Head and leg muscle</tissue>
    </source>
</reference>
<dbReference type="STRING" id="1661398.A0A482VW63"/>
<gene>
    <name evidence="3" type="ORF">BDFB_008470</name>
</gene>
<dbReference type="InterPro" id="IPR022542">
    <property type="entry name" value="FOCAD/RST1_DUF3730"/>
</dbReference>
<dbReference type="InterPro" id="IPR016024">
    <property type="entry name" value="ARM-type_fold"/>
</dbReference>
<keyword evidence="4" id="KW-1185">Reference proteome</keyword>
<dbReference type="InterPro" id="IPR045163">
    <property type="entry name" value="Focadhesin/RST1"/>
</dbReference>
<accession>A0A482VW63</accession>
<dbReference type="Pfam" id="PF11229">
    <property type="entry name" value="Focadhesin"/>
    <property type="match status" value="1"/>
</dbReference>
<organism evidence="3 4">
    <name type="scientific">Asbolus verrucosus</name>
    <name type="common">Desert ironclad beetle</name>
    <dbReference type="NCBI Taxonomy" id="1661398"/>
    <lineage>
        <taxon>Eukaryota</taxon>
        <taxon>Metazoa</taxon>
        <taxon>Ecdysozoa</taxon>
        <taxon>Arthropoda</taxon>
        <taxon>Hexapoda</taxon>
        <taxon>Insecta</taxon>
        <taxon>Pterygota</taxon>
        <taxon>Neoptera</taxon>
        <taxon>Endopterygota</taxon>
        <taxon>Coleoptera</taxon>
        <taxon>Polyphaga</taxon>
        <taxon>Cucujiformia</taxon>
        <taxon>Tenebrionidae</taxon>
        <taxon>Pimeliinae</taxon>
        <taxon>Asbolus</taxon>
    </lineage>
</organism>
<evidence type="ECO:0000313" key="3">
    <source>
        <dbReference type="EMBL" id="RZC36873.1"/>
    </source>
</evidence>
<dbReference type="EMBL" id="QDEB01058000">
    <property type="protein sequence ID" value="RZC36873.1"/>
    <property type="molecule type" value="Genomic_DNA"/>
</dbReference>
<comment type="caution">
    <text evidence="3">The sequence shown here is derived from an EMBL/GenBank/DDBJ whole genome shotgun (WGS) entry which is preliminary data.</text>
</comment>
<feature type="domain" description="Focadhesin C-terminal" evidence="1">
    <location>
        <begin position="185"/>
        <end position="509"/>
    </location>
</feature>
<dbReference type="OrthoDB" id="6354723at2759"/>
<dbReference type="PANTHER" id="PTHR16212:SF4">
    <property type="entry name" value="FOCADHESIN"/>
    <property type="match status" value="1"/>
</dbReference>
<feature type="non-terminal residue" evidence="3">
    <location>
        <position position="561"/>
    </location>
</feature>
<proteinExistence type="predicted"/>
<dbReference type="AlphaFoldDB" id="A0A482VW63"/>
<dbReference type="SUPFAM" id="SSF48371">
    <property type="entry name" value="ARM repeat"/>
    <property type="match status" value="1"/>
</dbReference>
<name>A0A482VW63_ASBVE</name>
<feature type="domain" description="DUF3730" evidence="2">
    <location>
        <begin position="1"/>
        <end position="109"/>
    </location>
</feature>
<dbReference type="GO" id="GO:0060147">
    <property type="term" value="P:regulation of post-transcriptional gene silencing"/>
    <property type="evidence" value="ECO:0007669"/>
    <property type="project" value="InterPro"/>
</dbReference>
<sequence length="561" mass="64111">MVAHLSKILNECNNADGALACALAIDGITLLCKFEVIDAVTTWATLAPMFKSENRIPVIKSLCSLISEIPNLSYTEAYPKLIEEVVSKLWEYTILNPDKEVGEAALNALTSFSVEQIMAQMPDEYLNEETLTSNKSRDVIPGQCWLHFLKNCDARKLEVAGDFLIKMVALEISNYLKFVYQVKGTREPTDYSYLPTNSVVRGISTYIKSKMFKWKGSVYKEVYLQCLRIFSQEYSKPLPPLDWCFLQELVHEPEAKNFCINIASHQVVLSGTARRFMVNYIEAIIENHTNENDVLIIYSNLKHLANSVQPFTLKPFLELTIYHAVELFKNDNEEQLLTILKHLKATLNDETIQESNKIVIAQIISSVVDDIDISSKLFEVLLECIILFPVKCIADLSSPKSVKEVRVQWLKKAIKIRCHVALYNNDTPLNWLNELMEIGSSFPGVTTFMFEQFALVFQKHKDNTECVLWVLELIGQIQAVIADKSEEKEILFLCNIFILATIAFSGHFVLLQDFSSCEEMYRLFPRAVATLLEVNHWSICTTQVGHLSIQYIFTRLHIFRL</sequence>
<evidence type="ECO:0000259" key="2">
    <source>
        <dbReference type="Pfam" id="PF12530"/>
    </source>
</evidence>